<evidence type="ECO:0000256" key="6">
    <source>
        <dbReference type="ARBA" id="ARBA00022815"/>
    </source>
</evidence>
<dbReference type="PANTHER" id="PTHR17378:SF1">
    <property type="entry name" value="SECRETIN"/>
    <property type="match status" value="1"/>
</dbReference>
<dbReference type="Proteomes" id="UP000515140">
    <property type="component" value="Unplaced"/>
</dbReference>
<evidence type="ECO:0000259" key="8">
    <source>
        <dbReference type="SMART" id="SM00070"/>
    </source>
</evidence>
<evidence type="ECO:0000313" key="9">
    <source>
        <dbReference type="Proteomes" id="UP000515140"/>
    </source>
</evidence>
<dbReference type="GeneID" id="110202974"/>
<dbReference type="GO" id="GO:0090187">
    <property type="term" value="P:positive regulation of pancreatic juice secretion"/>
    <property type="evidence" value="ECO:0007669"/>
    <property type="project" value="TreeGrafter"/>
</dbReference>
<accession>A0A6P5JUI2</accession>
<feature type="chain" id="PRO_5028070353" description="Secretin" evidence="7">
    <location>
        <begin position="22"/>
        <end position="141"/>
    </location>
</feature>
<comment type="subcellular location">
    <subcellularLocation>
        <location evidence="1">Secreted</location>
    </subcellularLocation>
</comment>
<evidence type="ECO:0000256" key="5">
    <source>
        <dbReference type="ARBA" id="ARBA00022702"/>
    </source>
</evidence>
<dbReference type="Pfam" id="PF00123">
    <property type="entry name" value="Hormone_2"/>
    <property type="match status" value="1"/>
</dbReference>
<name>A0A6P5JUI2_PHACI</name>
<sequence>MARGIGALAILAVFLIQGSSSLLAPQRAQRHMEGAFTSELSRLRESAFVQSLVRALVGLGPRTQRHSDGTFTSELSKIRGTAQVHRLIQQLVGKRSAVLRGRSTGSPCPLLYKVIPWPETEPERKGAFVWEGTQSQRKWRL</sequence>
<keyword evidence="4" id="KW-0964">Secreted</keyword>
<feature type="signal peptide" evidence="7">
    <location>
        <begin position="1"/>
        <end position="21"/>
    </location>
</feature>
<dbReference type="RefSeq" id="XP_020835046.1">
    <property type="nucleotide sequence ID" value="XM_020979387.1"/>
</dbReference>
<comment type="similarity">
    <text evidence="2">Belongs to the glucagon family.</text>
</comment>
<organism evidence="9 10">
    <name type="scientific">Phascolarctos cinereus</name>
    <name type="common">Koala</name>
    <dbReference type="NCBI Taxonomy" id="38626"/>
    <lineage>
        <taxon>Eukaryota</taxon>
        <taxon>Metazoa</taxon>
        <taxon>Chordata</taxon>
        <taxon>Craniata</taxon>
        <taxon>Vertebrata</taxon>
        <taxon>Euteleostomi</taxon>
        <taxon>Mammalia</taxon>
        <taxon>Metatheria</taxon>
        <taxon>Diprotodontia</taxon>
        <taxon>Phascolarctidae</taxon>
        <taxon>Phascolarctos</taxon>
    </lineage>
</organism>
<dbReference type="GO" id="GO:0007420">
    <property type="term" value="P:brain development"/>
    <property type="evidence" value="ECO:0007669"/>
    <property type="project" value="TreeGrafter"/>
</dbReference>
<evidence type="ECO:0000256" key="2">
    <source>
        <dbReference type="ARBA" id="ARBA00008369"/>
    </source>
</evidence>
<evidence type="ECO:0000256" key="4">
    <source>
        <dbReference type="ARBA" id="ARBA00022525"/>
    </source>
</evidence>
<dbReference type="GO" id="GO:0090274">
    <property type="term" value="P:positive regulation of somatostatin secretion"/>
    <property type="evidence" value="ECO:0007669"/>
    <property type="project" value="TreeGrafter"/>
</dbReference>
<dbReference type="InterPro" id="IPR000532">
    <property type="entry name" value="Glucagon_GIP_secretin_VIP"/>
</dbReference>
<dbReference type="InterPro" id="IPR015675">
    <property type="entry name" value="Prosecretin"/>
</dbReference>
<dbReference type="GO" id="GO:0005615">
    <property type="term" value="C:extracellular space"/>
    <property type="evidence" value="ECO:0007669"/>
    <property type="project" value="TreeGrafter"/>
</dbReference>
<dbReference type="GO" id="GO:0005179">
    <property type="term" value="F:hormone activity"/>
    <property type="evidence" value="ECO:0007669"/>
    <property type="project" value="UniProtKB-KW"/>
</dbReference>
<gene>
    <name evidence="10" type="primary">SCT</name>
</gene>
<keyword evidence="7" id="KW-0732">Signal</keyword>
<dbReference type="CTD" id="6343"/>
<evidence type="ECO:0000256" key="7">
    <source>
        <dbReference type="SAM" id="SignalP"/>
    </source>
</evidence>
<reference evidence="10" key="1">
    <citation type="submission" date="2025-08" db="UniProtKB">
        <authorList>
            <consortium name="RefSeq"/>
        </authorList>
    </citation>
    <scope>IDENTIFICATION</scope>
    <source>
        <tissue evidence="10">Spleen</tissue>
    </source>
</reference>
<keyword evidence="5" id="KW-0372">Hormone</keyword>
<evidence type="ECO:0000313" key="10">
    <source>
        <dbReference type="RefSeq" id="XP_020835046.1"/>
    </source>
</evidence>
<feature type="domain" description="Glucagon / GIP / secretin / VIP family" evidence="8">
    <location>
        <begin position="66"/>
        <end position="92"/>
    </location>
</feature>
<proteinExistence type="inferred from homology"/>
<keyword evidence="6" id="KW-0027">Amidation</keyword>
<keyword evidence="9" id="KW-1185">Reference proteome</keyword>
<feature type="domain" description="Glucagon / GIP / secretin / VIP family" evidence="8">
    <location>
        <begin position="31"/>
        <end position="57"/>
    </location>
</feature>
<evidence type="ECO:0000256" key="1">
    <source>
        <dbReference type="ARBA" id="ARBA00004613"/>
    </source>
</evidence>
<dbReference type="PANTHER" id="PTHR17378">
    <property type="entry name" value="SECRETIN"/>
    <property type="match status" value="1"/>
</dbReference>
<dbReference type="SMART" id="SM00070">
    <property type="entry name" value="GLUCA"/>
    <property type="match status" value="2"/>
</dbReference>
<protein>
    <recommendedName>
        <fullName evidence="3">Secretin</fullName>
    </recommendedName>
</protein>
<dbReference type="AlphaFoldDB" id="A0A6P5JUI2"/>
<dbReference type="GO" id="GO:1903640">
    <property type="term" value="P:negative regulation of gastrin-induced gastric acid secretion"/>
    <property type="evidence" value="ECO:0007669"/>
    <property type="project" value="TreeGrafter"/>
</dbReference>
<evidence type="ECO:0000256" key="3">
    <source>
        <dbReference type="ARBA" id="ARBA00015460"/>
    </source>
</evidence>